<name>I2H762_HENB6</name>
<keyword evidence="14" id="KW-1185">Reference proteome</keyword>
<comment type="subcellular location">
    <subcellularLocation>
        <location evidence="1">Mitochondrion inner membrane</location>
        <topology evidence="1">Multi-pass membrane protein</topology>
    </subcellularLocation>
</comment>
<dbReference type="Pfam" id="PF00153">
    <property type="entry name" value="Mito_carr"/>
    <property type="match status" value="3"/>
</dbReference>
<dbReference type="AlphaFoldDB" id="I2H762"/>
<dbReference type="GO" id="GO:0015183">
    <property type="term" value="F:L-aspartate transmembrane transporter activity"/>
    <property type="evidence" value="ECO:0007669"/>
    <property type="project" value="EnsemblFungi"/>
</dbReference>
<dbReference type="OrthoDB" id="2161at2759"/>
<dbReference type="GeneID" id="14497346"/>
<dbReference type="GO" id="GO:0043490">
    <property type="term" value="P:malate-aspartate shuttle"/>
    <property type="evidence" value="ECO:0007669"/>
    <property type="project" value="TreeGrafter"/>
</dbReference>
<dbReference type="HOGENOM" id="CLU_014931_1_0_1"/>
<dbReference type="STRING" id="1071380.I2H762"/>
<comment type="similarity">
    <text evidence="2">Belongs to the mitochondrial carrier (TC 2.A.29) family.</text>
</comment>
<evidence type="ECO:0000256" key="11">
    <source>
        <dbReference type="PROSITE-ProRule" id="PRU00282"/>
    </source>
</evidence>
<dbReference type="OMA" id="YYYKSCQ"/>
<dbReference type="EMBL" id="HE806322">
    <property type="protein sequence ID" value="CCH62214.1"/>
    <property type="molecule type" value="Genomic_DNA"/>
</dbReference>
<evidence type="ECO:0000256" key="4">
    <source>
        <dbReference type="ARBA" id="ARBA00022692"/>
    </source>
</evidence>
<feature type="region of interest" description="Disordered" evidence="12">
    <location>
        <begin position="682"/>
        <end position="705"/>
    </location>
</feature>
<accession>I2H762</accession>
<dbReference type="RefSeq" id="XP_004181733.1">
    <property type="nucleotide sequence ID" value="XM_004181685.1"/>
</dbReference>
<dbReference type="PRINTS" id="PR00926">
    <property type="entry name" value="MITOCARRIER"/>
</dbReference>
<evidence type="ECO:0000256" key="9">
    <source>
        <dbReference type="ARBA" id="ARBA00023128"/>
    </source>
</evidence>
<dbReference type="InterPro" id="IPR051028">
    <property type="entry name" value="Mito_Solute_Carrier"/>
</dbReference>
<evidence type="ECO:0000256" key="5">
    <source>
        <dbReference type="ARBA" id="ARBA00022737"/>
    </source>
</evidence>
<dbReference type="GO" id="GO:1990816">
    <property type="term" value="C:vacuole-mitochondrion membrane contact site"/>
    <property type="evidence" value="ECO:0007669"/>
    <property type="project" value="EnsemblFungi"/>
</dbReference>
<evidence type="ECO:0000256" key="10">
    <source>
        <dbReference type="ARBA" id="ARBA00023136"/>
    </source>
</evidence>
<evidence type="ECO:0000256" key="8">
    <source>
        <dbReference type="ARBA" id="ARBA00022989"/>
    </source>
</evidence>
<dbReference type="Gene3D" id="1.50.40.10">
    <property type="entry name" value="Mitochondrial carrier domain"/>
    <property type="match status" value="1"/>
</dbReference>
<evidence type="ECO:0000256" key="7">
    <source>
        <dbReference type="ARBA" id="ARBA00022837"/>
    </source>
</evidence>
<dbReference type="GO" id="GO:0015292">
    <property type="term" value="F:uniporter activity"/>
    <property type="evidence" value="ECO:0007669"/>
    <property type="project" value="EnsemblFungi"/>
</dbReference>
<evidence type="ECO:0000256" key="1">
    <source>
        <dbReference type="ARBA" id="ARBA00004448"/>
    </source>
</evidence>
<gene>
    <name evidence="13" type="primary">TBLA0G02760</name>
    <name evidence="13" type="ORF">TBLA_0G02760</name>
</gene>
<proteinExistence type="inferred from homology"/>
<dbReference type="PANTHER" id="PTHR45678:SF9">
    <property type="entry name" value="CALCIUM-BINDING MITOCHONDRIAL CARRIER PROTEIN ARALAR1"/>
    <property type="match status" value="1"/>
</dbReference>
<keyword evidence="4 11" id="KW-0812">Transmembrane</keyword>
<keyword evidence="9" id="KW-0496">Mitochondrion</keyword>
<keyword evidence="7" id="KW-0106">Calcium</keyword>
<reference evidence="13 14" key="1">
    <citation type="journal article" date="2011" name="Proc. Natl. Acad. Sci. U.S.A.">
        <title>Evolutionary erosion of yeast sex chromosomes by mating-type switching accidents.</title>
        <authorList>
            <person name="Gordon J.L."/>
            <person name="Armisen D."/>
            <person name="Proux-Wera E."/>
            <person name="Oheigeartaigh S.S."/>
            <person name="Byrne K.P."/>
            <person name="Wolfe K.H."/>
        </authorList>
    </citation>
    <scope>NUCLEOTIDE SEQUENCE [LARGE SCALE GENOMIC DNA]</scope>
    <source>
        <strain evidence="14">ATCC 34711 / CBS 6284 / DSM 70876 / NBRC 10599 / NRRL Y-10934 / UCD 77-7</strain>
    </source>
</reference>
<dbReference type="FunCoup" id="I2H762">
    <property type="interactions" value="16"/>
</dbReference>
<evidence type="ECO:0000256" key="2">
    <source>
        <dbReference type="ARBA" id="ARBA00006375"/>
    </source>
</evidence>
<evidence type="ECO:0000313" key="14">
    <source>
        <dbReference type="Proteomes" id="UP000002866"/>
    </source>
</evidence>
<keyword evidence="5" id="KW-0677">Repeat</keyword>
<dbReference type="PROSITE" id="PS50920">
    <property type="entry name" value="SOLCAR"/>
    <property type="match status" value="3"/>
</dbReference>
<dbReference type="GO" id="GO:0005743">
    <property type="term" value="C:mitochondrial inner membrane"/>
    <property type="evidence" value="ECO:0007669"/>
    <property type="project" value="UniProtKB-SubCell"/>
</dbReference>
<keyword evidence="10 11" id="KW-0472">Membrane</keyword>
<keyword evidence="6" id="KW-0999">Mitochondrion inner membrane</keyword>
<dbReference type="PANTHER" id="PTHR45678">
    <property type="entry name" value="MITOCHONDRIAL 2-OXODICARBOXYLATE CARRIER 1-RELATED"/>
    <property type="match status" value="1"/>
</dbReference>
<dbReference type="InterPro" id="IPR023395">
    <property type="entry name" value="MCP_dom_sf"/>
</dbReference>
<keyword evidence="3" id="KW-0813">Transport</keyword>
<dbReference type="InParanoid" id="I2H762"/>
<dbReference type="SUPFAM" id="SSF103506">
    <property type="entry name" value="Mitochondrial carrier"/>
    <property type="match status" value="1"/>
</dbReference>
<evidence type="ECO:0000256" key="6">
    <source>
        <dbReference type="ARBA" id="ARBA00022792"/>
    </source>
</evidence>
<evidence type="ECO:0000256" key="12">
    <source>
        <dbReference type="SAM" id="MobiDB-lite"/>
    </source>
</evidence>
<sequence>MERLNSNSPKRQLQTEIFTKYATYNVYDEPVLDFDSFIKLVSDSNSLTDNLTDHSYNLNTIPKGTFGCIFFAVDEKNKGYLTINDWFHFNNLLELNNFNYIILYEFFRKFDQLKYPTSNFLFPKSINYNQNSLSFDTLFLTKENIIDTLDILHDEILNLSFLNPIDKSNFEKNFILNWKDLDSNLLTFYQQFYFNPIQTKTPLQIPIISLNSILTIIQTELPNIRLKKAFKSLSNYHPKNNNLIISIDQLNYILKIFYIHRISIEFFDSLKNIKNLNNFYKNSNKDSIDYNTIKDLSFLIQNFDLINQILIKFIKINNLNEYNIKNNPFTKFQFINFINNQYNKVNNITFFTPSQIDLLFNIVESSKKVKNLNKWDPDNAKNLESSSSFNAYNNLHHHQIQSIDDYISNEFIHNSFNSDNTLKPTSPTSTTLSSRPTSLSTTLTLQDFMKILNPNYLNDLIHQLELNKIQSNSIYINYYFYPIFNSIYNFSLGSIAGCIGATFVYPIDLIKTRLQAQRDLSKYKNSFDCLIKILKVEGPKGLYSGLSPQLIGVAPEKAIKLTVNDKMRFNLKNWNNGKLTLPLEVISGACAGTCQVIFTNPLEIVKIRLQVKSEYANENLAKSQITAIQIVKKLGLSGLYRGVTACLLRDVPFSAIYFPTYAHLKKNLFNFNINPDPIIDDPTLINQNSNTTNSTTNNNNSNPSKFNRSRLKTWELLVAGGLAGIPAAFLTTPMDVIKTRLQMDPKKGETKYKGVFDAVRTILREESYKSFFKGSTARVLRSSPQFGVTLAAYELFKQFFPLKNDEETNKISNKKQDFPKVVDSFTEFSKNYAKSSSSNNTSTEFNFFAPNVDPYGNNYINYYYKCCQAAKIFIDLDTMFGRFDKNVYNRFQKEINSISQETSKD</sequence>
<feature type="compositionally biased region" description="Low complexity" evidence="12">
    <location>
        <begin position="688"/>
        <end position="702"/>
    </location>
</feature>
<feature type="repeat" description="Solcar" evidence="11">
    <location>
        <begin position="484"/>
        <end position="570"/>
    </location>
</feature>
<evidence type="ECO:0000256" key="3">
    <source>
        <dbReference type="ARBA" id="ARBA00022448"/>
    </source>
</evidence>
<dbReference type="GO" id="GO:0015297">
    <property type="term" value="F:antiporter activity"/>
    <property type="evidence" value="ECO:0007669"/>
    <property type="project" value="EnsemblFungi"/>
</dbReference>
<evidence type="ECO:0000313" key="13">
    <source>
        <dbReference type="EMBL" id="CCH62214.1"/>
    </source>
</evidence>
<keyword evidence="8" id="KW-1133">Transmembrane helix</keyword>
<organism evidence="13 14">
    <name type="scientific">Henningerozyma blattae (strain ATCC 34711 / CBS 6284 / DSM 70876 / NBRC 10599 / NRRL Y-10934 / UCD 77-7)</name>
    <name type="common">Yeast</name>
    <name type="synonym">Tetrapisispora blattae</name>
    <dbReference type="NCBI Taxonomy" id="1071380"/>
    <lineage>
        <taxon>Eukaryota</taxon>
        <taxon>Fungi</taxon>
        <taxon>Dikarya</taxon>
        <taxon>Ascomycota</taxon>
        <taxon>Saccharomycotina</taxon>
        <taxon>Saccharomycetes</taxon>
        <taxon>Saccharomycetales</taxon>
        <taxon>Saccharomycetaceae</taxon>
        <taxon>Henningerozyma</taxon>
    </lineage>
</organism>
<dbReference type="Proteomes" id="UP000002866">
    <property type="component" value="Chromosome 7"/>
</dbReference>
<dbReference type="eggNOG" id="KOG0751">
    <property type="taxonomic scope" value="Eukaryota"/>
</dbReference>
<feature type="repeat" description="Solcar" evidence="11">
    <location>
        <begin position="711"/>
        <end position="799"/>
    </location>
</feature>
<dbReference type="KEGG" id="tbl:TBLA_0G02760"/>
<feature type="repeat" description="Solcar" evidence="11">
    <location>
        <begin position="579"/>
        <end position="667"/>
    </location>
</feature>
<protein>
    <recommendedName>
        <fullName evidence="15">Mitochondrial aspartate-glutamate transporter AGC1</fullName>
    </recommendedName>
</protein>
<dbReference type="InterPro" id="IPR018108">
    <property type="entry name" value="MCP_transmembrane"/>
</dbReference>
<dbReference type="InterPro" id="IPR002067">
    <property type="entry name" value="MCP"/>
</dbReference>
<dbReference type="GO" id="GO:0005313">
    <property type="term" value="F:L-glutamate transmembrane transporter activity"/>
    <property type="evidence" value="ECO:0007669"/>
    <property type="project" value="EnsemblFungi"/>
</dbReference>
<evidence type="ECO:0008006" key="15">
    <source>
        <dbReference type="Google" id="ProtNLM"/>
    </source>
</evidence>